<organism evidence="6 7">
    <name type="scientific">Monilinia vaccinii-corymbosi</name>
    <dbReference type="NCBI Taxonomy" id="61207"/>
    <lineage>
        <taxon>Eukaryota</taxon>
        <taxon>Fungi</taxon>
        <taxon>Dikarya</taxon>
        <taxon>Ascomycota</taxon>
        <taxon>Pezizomycotina</taxon>
        <taxon>Leotiomycetes</taxon>
        <taxon>Helotiales</taxon>
        <taxon>Sclerotiniaceae</taxon>
        <taxon>Monilinia</taxon>
    </lineage>
</organism>
<reference evidence="6" key="1">
    <citation type="submission" date="2020-10" db="EMBL/GenBank/DDBJ databases">
        <title>Genome Sequence of Monilinia vaccinii-corymbosi Sheds Light on Mummy Berry Disease Infection of Blueberry and Mating Type.</title>
        <authorList>
            <person name="Yow A.G."/>
            <person name="Zhang Y."/>
            <person name="Bansal K."/>
            <person name="Eacker S.M."/>
            <person name="Sullivan S."/>
            <person name="Liachko I."/>
            <person name="Cubeta M.A."/>
            <person name="Rollins J.A."/>
            <person name="Ashrafi H."/>
        </authorList>
    </citation>
    <scope>NUCLEOTIDE SEQUENCE</scope>
    <source>
        <strain evidence="6">RL-1</strain>
    </source>
</reference>
<keyword evidence="2" id="KW-0808">Transferase</keyword>
<sequence length="391" mass="43627">MTVDEAQVLIDKLSLLKTNGSLNESHEFKQEALRLSKALVLSLQEPESVAIELAFSAVIPMSARIAVDLNLFKGRRVIDQHVPITSLLVLDVNNHPERILRPLADASFVKEVDEEMWEATSISLAMAKPGVAAGHRVLFETAVGAASKAPKFFKEAGYQCPTDPRNGLMQYANQTKLPSFEYFSTVPFIIKNFNTFMGNTMGARCYWVDWFPVAEQILNGASTEKDSVLMVDVGGGRGHDLQALYEKFPNQGKLILQDLPHVLEDAEELDATIQRCGYDFFTAQPIHGARVYFFHHILHDWSDEKCLEILQRVKSAMRPGYSKLLLHEMIVPAKGATGFHAILDLTMMAFNCGQERTGKEWKSLLDRAGFQHVKVWLPPQGDADGIVEAVV</sequence>
<dbReference type="Pfam" id="PF00891">
    <property type="entry name" value="Methyltransf_2"/>
    <property type="match status" value="1"/>
</dbReference>
<gene>
    <name evidence="6" type="ORF">DSL72_009434</name>
</gene>
<dbReference type="Gene3D" id="3.40.50.150">
    <property type="entry name" value="Vaccinia Virus protein VP39"/>
    <property type="match status" value="1"/>
</dbReference>
<evidence type="ECO:0000313" key="7">
    <source>
        <dbReference type="Proteomes" id="UP000672032"/>
    </source>
</evidence>
<evidence type="ECO:0000313" key="6">
    <source>
        <dbReference type="EMBL" id="QSZ37336.1"/>
    </source>
</evidence>
<dbReference type="PANTHER" id="PTHR43712">
    <property type="entry name" value="PUTATIVE (AFU_ORTHOLOGUE AFUA_4G14580)-RELATED"/>
    <property type="match status" value="1"/>
</dbReference>
<protein>
    <recommendedName>
        <fullName evidence="5">O-methyltransferase C-terminal domain-containing protein</fullName>
    </recommendedName>
</protein>
<dbReference type="AlphaFoldDB" id="A0A8A3PRC2"/>
<dbReference type="GO" id="GO:0032259">
    <property type="term" value="P:methylation"/>
    <property type="evidence" value="ECO:0007669"/>
    <property type="project" value="UniProtKB-KW"/>
</dbReference>
<dbReference type="OrthoDB" id="1535081at2759"/>
<dbReference type="EMBL" id="CP063412">
    <property type="protein sequence ID" value="QSZ37336.1"/>
    <property type="molecule type" value="Genomic_DNA"/>
</dbReference>
<dbReference type="PANTHER" id="PTHR43712:SF1">
    <property type="entry name" value="HYPOTHETICAL O-METHYLTRANSFERASE (EUROFUNG)-RELATED"/>
    <property type="match status" value="1"/>
</dbReference>
<dbReference type="GO" id="GO:0008171">
    <property type="term" value="F:O-methyltransferase activity"/>
    <property type="evidence" value="ECO:0007669"/>
    <property type="project" value="InterPro"/>
</dbReference>
<dbReference type="InterPro" id="IPR029063">
    <property type="entry name" value="SAM-dependent_MTases_sf"/>
</dbReference>
<keyword evidence="1" id="KW-0489">Methyltransferase</keyword>
<dbReference type="PROSITE" id="PS51683">
    <property type="entry name" value="SAM_OMT_II"/>
    <property type="match status" value="1"/>
</dbReference>
<feature type="active site" description="Proton acceptor" evidence="4">
    <location>
        <position position="299"/>
    </location>
</feature>
<dbReference type="SUPFAM" id="SSF53335">
    <property type="entry name" value="S-adenosyl-L-methionine-dependent methyltransferases"/>
    <property type="match status" value="1"/>
</dbReference>
<evidence type="ECO:0000256" key="2">
    <source>
        <dbReference type="ARBA" id="ARBA00022679"/>
    </source>
</evidence>
<evidence type="ECO:0000256" key="1">
    <source>
        <dbReference type="ARBA" id="ARBA00022603"/>
    </source>
</evidence>
<evidence type="ECO:0000259" key="5">
    <source>
        <dbReference type="Pfam" id="PF00891"/>
    </source>
</evidence>
<dbReference type="InterPro" id="IPR001077">
    <property type="entry name" value="COMT_C"/>
</dbReference>
<accession>A0A8A3PRC2</accession>
<feature type="domain" description="O-methyltransferase C-terminal" evidence="5">
    <location>
        <begin position="228"/>
        <end position="371"/>
    </location>
</feature>
<evidence type="ECO:0000256" key="3">
    <source>
        <dbReference type="ARBA" id="ARBA00022691"/>
    </source>
</evidence>
<dbReference type="InterPro" id="IPR016461">
    <property type="entry name" value="COMT-like"/>
</dbReference>
<dbReference type="PIRSF" id="PIRSF005739">
    <property type="entry name" value="O-mtase"/>
    <property type="match status" value="1"/>
</dbReference>
<proteinExistence type="predicted"/>
<name>A0A8A3PRC2_9HELO</name>
<keyword evidence="3" id="KW-0949">S-adenosyl-L-methionine</keyword>
<evidence type="ECO:0000256" key="4">
    <source>
        <dbReference type="PIRSR" id="PIRSR005739-1"/>
    </source>
</evidence>
<dbReference type="Proteomes" id="UP000672032">
    <property type="component" value="Chromosome 8"/>
</dbReference>
<keyword evidence="7" id="KW-1185">Reference proteome</keyword>